<dbReference type="AlphaFoldDB" id="A0A975FZ81"/>
<evidence type="ECO:0000256" key="2">
    <source>
        <dbReference type="ARBA" id="ARBA00022670"/>
    </source>
</evidence>
<dbReference type="Gene3D" id="3.90.1720.10">
    <property type="entry name" value="endopeptidase domain like (from Nostoc punctiforme)"/>
    <property type="match status" value="1"/>
</dbReference>
<evidence type="ECO:0000259" key="5">
    <source>
        <dbReference type="PROSITE" id="PS51935"/>
    </source>
</evidence>
<feature type="domain" description="NlpC/P60" evidence="5">
    <location>
        <begin position="155"/>
        <end position="276"/>
    </location>
</feature>
<dbReference type="Pfam" id="PF00877">
    <property type="entry name" value="NLPC_P60"/>
    <property type="match status" value="1"/>
</dbReference>
<dbReference type="GO" id="GO:0006508">
    <property type="term" value="P:proteolysis"/>
    <property type="evidence" value="ECO:0007669"/>
    <property type="project" value="UniProtKB-KW"/>
</dbReference>
<reference evidence="6" key="1">
    <citation type="submission" date="2021-04" db="EMBL/GenBank/DDBJ databases">
        <title>The complete genome sequence of Caulobacter sp. S6.</title>
        <authorList>
            <person name="Tang Y."/>
            <person name="Ouyang W."/>
            <person name="Liu Q."/>
            <person name="Huang B."/>
            <person name="Guo Z."/>
            <person name="Lei P."/>
        </authorList>
    </citation>
    <scope>NUCLEOTIDE SEQUENCE</scope>
    <source>
        <strain evidence="6">S6</strain>
    </source>
</reference>
<sequence>MSDPRTTLARGDLAAAELEGRVRAGRYAETISLACAAPAAAIRRAADPAAEQMDQLLFGERFEVLEEKAGWAWGQARRDGYVGFVERAALTAYARLPTHRVSAPRAYAFSEPSIKSRPIGLYSMNALVFIEAREGRFAKAAGSGWFVENQLADIGSVETDPAAIAERYLGAAYQWGGRESLGLDCSGLVQQALLACGRACPRDTDQQAEMGAAIAAADLARGDLVFWRGHVGMMLDQTRLIHANAHHMAVAIEPLAEAVARIAAAGSGHPTAYQRI</sequence>
<evidence type="ECO:0000256" key="1">
    <source>
        <dbReference type="ARBA" id="ARBA00007074"/>
    </source>
</evidence>
<dbReference type="InterPro" id="IPR041382">
    <property type="entry name" value="SH3_16"/>
</dbReference>
<comment type="similarity">
    <text evidence="1">Belongs to the peptidase C40 family.</text>
</comment>
<evidence type="ECO:0000256" key="3">
    <source>
        <dbReference type="ARBA" id="ARBA00022801"/>
    </source>
</evidence>
<protein>
    <submittedName>
        <fullName evidence="6">C40 family peptidase</fullName>
    </submittedName>
</protein>
<accession>A0A975FZ81</accession>
<keyword evidence="7" id="KW-1185">Reference proteome</keyword>
<dbReference type="Gene3D" id="2.30.30.40">
    <property type="entry name" value="SH3 Domains"/>
    <property type="match status" value="1"/>
</dbReference>
<evidence type="ECO:0000313" key="6">
    <source>
        <dbReference type="EMBL" id="QUD87041.1"/>
    </source>
</evidence>
<proteinExistence type="inferred from homology"/>
<dbReference type="PANTHER" id="PTHR47359">
    <property type="entry name" value="PEPTIDOGLYCAN DL-ENDOPEPTIDASE CWLO"/>
    <property type="match status" value="1"/>
</dbReference>
<dbReference type="Pfam" id="PF18348">
    <property type="entry name" value="SH3_16"/>
    <property type="match status" value="1"/>
</dbReference>
<dbReference type="EMBL" id="CP073078">
    <property type="protein sequence ID" value="QUD87041.1"/>
    <property type="molecule type" value="Genomic_DNA"/>
</dbReference>
<dbReference type="PANTHER" id="PTHR47359:SF3">
    <property type="entry name" value="NLP_P60 DOMAIN-CONTAINING PROTEIN-RELATED"/>
    <property type="match status" value="1"/>
</dbReference>
<gene>
    <name evidence="6" type="ORF">KCG34_18495</name>
</gene>
<dbReference type="InterPro" id="IPR000064">
    <property type="entry name" value="NLP_P60_dom"/>
</dbReference>
<dbReference type="PROSITE" id="PS51935">
    <property type="entry name" value="NLPC_P60"/>
    <property type="match status" value="1"/>
</dbReference>
<dbReference type="InterPro" id="IPR051794">
    <property type="entry name" value="PG_Endopeptidase_C40"/>
</dbReference>
<keyword evidence="2" id="KW-0645">Protease</keyword>
<dbReference type="Proteomes" id="UP000676409">
    <property type="component" value="Chromosome"/>
</dbReference>
<dbReference type="SUPFAM" id="SSF54001">
    <property type="entry name" value="Cysteine proteinases"/>
    <property type="match status" value="1"/>
</dbReference>
<keyword evidence="4" id="KW-0788">Thiol protease</keyword>
<dbReference type="RefSeq" id="WP_211937093.1">
    <property type="nucleotide sequence ID" value="NZ_CP073078.1"/>
</dbReference>
<evidence type="ECO:0000313" key="7">
    <source>
        <dbReference type="Proteomes" id="UP000676409"/>
    </source>
</evidence>
<organism evidence="6 7">
    <name type="scientific">Phenylobacterium montanum</name>
    <dbReference type="NCBI Taxonomy" id="2823693"/>
    <lineage>
        <taxon>Bacteria</taxon>
        <taxon>Pseudomonadati</taxon>
        <taxon>Pseudomonadota</taxon>
        <taxon>Alphaproteobacteria</taxon>
        <taxon>Caulobacterales</taxon>
        <taxon>Caulobacteraceae</taxon>
        <taxon>Phenylobacterium</taxon>
    </lineage>
</organism>
<evidence type="ECO:0000256" key="4">
    <source>
        <dbReference type="ARBA" id="ARBA00022807"/>
    </source>
</evidence>
<name>A0A975FZ81_9CAUL</name>
<dbReference type="KEGG" id="caul:KCG34_18495"/>
<keyword evidence="3" id="KW-0378">Hydrolase</keyword>
<dbReference type="InterPro" id="IPR038765">
    <property type="entry name" value="Papain-like_cys_pep_sf"/>
</dbReference>
<dbReference type="GO" id="GO:0008234">
    <property type="term" value="F:cysteine-type peptidase activity"/>
    <property type="evidence" value="ECO:0007669"/>
    <property type="project" value="UniProtKB-KW"/>
</dbReference>